<organism evidence="7 8">
    <name type="scientific">Mediterraneibacter gnavus</name>
    <name type="common">Ruminococcus gnavus</name>
    <dbReference type="NCBI Taxonomy" id="33038"/>
    <lineage>
        <taxon>Bacteria</taxon>
        <taxon>Bacillati</taxon>
        <taxon>Bacillota</taxon>
        <taxon>Clostridia</taxon>
        <taxon>Lachnospirales</taxon>
        <taxon>Lachnospiraceae</taxon>
        <taxon>Mediterraneibacter</taxon>
    </lineage>
</organism>
<feature type="transmembrane region" description="Helical" evidence="6">
    <location>
        <begin position="87"/>
        <end position="114"/>
    </location>
</feature>
<name>A0AAJ3F9L9_MEDGN</name>
<dbReference type="AlphaFoldDB" id="A0AAJ3F9L9"/>
<feature type="transmembrane region" description="Helical" evidence="6">
    <location>
        <begin position="12"/>
        <end position="31"/>
    </location>
</feature>
<feature type="transmembrane region" description="Helical" evidence="6">
    <location>
        <begin position="126"/>
        <end position="146"/>
    </location>
</feature>
<feature type="transmembrane region" description="Helical" evidence="6">
    <location>
        <begin position="158"/>
        <end position="179"/>
    </location>
</feature>
<evidence type="ECO:0000256" key="4">
    <source>
        <dbReference type="ARBA" id="ARBA00022989"/>
    </source>
</evidence>
<evidence type="ECO:0000256" key="1">
    <source>
        <dbReference type="ARBA" id="ARBA00004651"/>
    </source>
</evidence>
<keyword evidence="2" id="KW-1003">Cell membrane</keyword>
<evidence type="ECO:0000313" key="8">
    <source>
        <dbReference type="Proteomes" id="UP001296643"/>
    </source>
</evidence>
<feature type="transmembrane region" description="Helical" evidence="6">
    <location>
        <begin position="316"/>
        <end position="338"/>
    </location>
</feature>
<dbReference type="InterPro" id="IPR002797">
    <property type="entry name" value="Polysacc_synth"/>
</dbReference>
<evidence type="ECO:0000256" key="6">
    <source>
        <dbReference type="SAM" id="Phobius"/>
    </source>
</evidence>
<proteinExistence type="predicted"/>
<dbReference type="RefSeq" id="WP_173900578.1">
    <property type="nucleotide sequence ID" value="NZ_CAXUME010000006.1"/>
</dbReference>
<reference evidence="7" key="1">
    <citation type="journal article" date="2020" name="Cell Host Microbe">
        <title>Functional and Genomic Variation between Human-Derived Isolates of Lachnospiraceae Reveals Inter- and Intra-Species Diversity.</title>
        <authorList>
            <person name="Sorbara M.T."/>
            <person name="Littmann E.R."/>
            <person name="Fontana E."/>
            <person name="Moody T.U."/>
            <person name="Kohout C.E."/>
            <person name="Gjonbalaj M."/>
            <person name="Eaton V."/>
            <person name="Seok R."/>
            <person name="Leiner I.M."/>
            <person name="Pamer E.G."/>
        </authorList>
    </citation>
    <scope>NUCLEOTIDE SEQUENCE</scope>
    <source>
        <strain evidence="7">MSK.22.53</strain>
    </source>
</reference>
<accession>A0AAJ3F9L9</accession>
<keyword evidence="3 6" id="KW-0812">Transmembrane</keyword>
<keyword evidence="4 6" id="KW-1133">Transmembrane helix</keyword>
<feature type="transmembrane region" description="Helical" evidence="6">
    <location>
        <begin position="43"/>
        <end position="66"/>
    </location>
</feature>
<dbReference type="PANTHER" id="PTHR30250">
    <property type="entry name" value="PST FAMILY PREDICTED COLANIC ACID TRANSPORTER"/>
    <property type="match status" value="1"/>
</dbReference>
<feature type="transmembrane region" description="Helical" evidence="6">
    <location>
        <begin position="444"/>
        <end position="461"/>
    </location>
</feature>
<evidence type="ECO:0000256" key="2">
    <source>
        <dbReference type="ARBA" id="ARBA00022475"/>
    </source>
</evidence>
<comment type="caution">
    <text evidence="7">The sequence shown here is derived from an EMBL/GenBank/DDBJ whole genome shotgun (WGS) entry which is preliminary data.</text>
</comment>
<dbReference type="GO" id="GO:0005886">
    <property type="term" value="C:plasma membrane"/>
    <property type="evidence" value="ECO:0007669"/>
    <property type="project" value="UniProtKB-SubCell"/>
</dbReference>
<feature type="transmembrane region" description="Helical" evidence="6">
    <location>
        <begin position="344"/>
        <end position="368"/>
    </location>
</feature>
<feature type="transmembrane region" description="Helical" evidence="6">
    <location>
        <begin position="467"/>
        <end position="488"/>
    </location>
</feature>
<evidence type="ECO:0000256" key="3">
    <source>
        <dbReference type="ARBA" id="ARBA00022692"/>
    </source>
</evidence>
<evidence type="ECO:0000313" key="7">
    <source>
        <dbReference type="EMBL" id="NSI20161.1"/>
    </source>
</evidence>
<comment type="subcellular location">
    <subcellularLocation>
        <location evidence="1">Cell membrane</location>
        <topology evidence="1">Multi-pass membrane protein</topology>
    </subcellularLocation>
</comment>
<feature type="transmembrane region" description="Helical" evidence="6">
    <location>
        <begin position="185"/>
        <end position="205"/>
    </location>
</feature>
<evidence type="ECO:0000256" key="5">
    <source>
        <dbReference type="ARBA" id="ARBA00023136"/>
    </source>
</evidence>
<reference evidence="7" key="2">
    <citation type="submission" date="2020-02" db="EMBL/GenBank/DDBJ databases">
        <authorList>
            <person name="Littmann E."/>
            <person name="Sorbara M."/>
        </authorList>
    </citation>
    <scope>NUCLEOTIDE SEQUENCE</scope>
    <source>
        <strain evidence="7">MSK.22.53</strain>
    </source>
</reference>
<dbReference type="Proteomes" id="UP001296643">
    <property type="component" value="Unassembled WGS sequence"/>
</dbReference>
<dbReference type="Pfam" id="PF01943">
    <property type="entry name" value="Polysacc_synt"/>
    <property type="match status" value="1"/>
</dbReference>
<protein>
    <submittedName>
        <fullName evidence="7">Oligosaccharide flippase family protein</fullName>
    </submittedName>
</protein>
<sequence>MENKKNLQWGIILSYITMFAGIIVSITYTPFLLRSLGTQQYGLYNMGQAAVSYLGLTEFGFGNAVIRYSSKYRAEGNEKKAESVYGLFLYIYSLLAIIIVIIGGVLCLFCDQFYTVSTGSEGYKQLRIIIIIMVVNLALTFTMTPYSSIITSYERFSFIKITNLIYTILKPVVMIPLLLWGYKAIALSIVTLVLQQLLNLANVIYVKKVLHININLKRKEMNFDILKEVLSYSFFVFLGSIVSQLNNNTDNVILGIISGEEAVAVYSVAYLLNTYIQQVPGTISSVFFPRVTSKIVKGESMQEMTNMLIKIGRIQCYLVMLLISGFILFGKEFIALWAGKDYSIAYAIVLVLIIPAAIPNMQSIGVLIMQAMNKHQFRAILYLICAILNVCMSIPAGIKYGPLGCAVCTGITTFLTSGMILNWYYNSKIGLDIKQYWKSIGGQCIKTIPIFLVGMVFNYYITDYNWMSFFMKVICFSLCYIIYIYLVTMNHFEKNFIKEIFAKIRIR</sequence>
<dbReference type="InterPro" id="IPR050833">
    <property type="entry name" value="Poly_Biosynth_Transport"/>
</dbReference>
<dbReference type="PANTHER" id="PTHR30250:SF26">
    <property type="entry name" value="PSMA PROTEIN"/>
    <property type="match status" value="1"/>
</dbReference>
<feature type="transmembrane region" description="Helical" evidence="6">
    <location>
        <begin position="380"/>
        <end position="398"/>
    </location>
</feature>
<feature type="transmembrane region" description="Helical" evidence="6">
    <location>
        <begin position="404"/>
        <end position="424"/>
    </location>
</feature>
<keyword evidence="5 6" id="KW-0472">Membrane</keyword>
<gene>
    <name evidence="7" type="ORF">G4958_12530</name>
</gene>
<dbReference type="EMBL" id="JAAIRM010000023">
    <property type="protein sequence ID" value="NSI20161.1"/>
    <property type="molecule type" value="Genomic_DNA"/>
</dbReference>